<reference evidence="1 2" key="1">
    <citation type="submission" date="2016-09" db="EMBL/GenBank/DDBJ databases">
        <title>Complete genome of Desulfosporosinus sp. OL.</title>
        <authorList>
            <person name="Mardanov A."/>
            <person name="Beletsky A."/>
            <person name="Panova A."/>
            <person name="Karnachuk O."/>
            <person name="Ravin N."/>
        </authorList>
    </citation>
    <scope>NUCLEOTIDE SEQUENCE [LARGE SCALE GENOMIC DNA]</scope>
    <source>
        <strain evidence="1 2">OL</strain>
    </source>
</reference>
<name>A0A1Q8QIL8_9FIRM</name>
<organism evidence="1 2">
    <name type="scientific">Desulfosporosinus metallidurans</name>
    <dbReference type="NCBI Taxonomy" id="1888891"/>
    <lineage>
        <taxon>Bacteria</taxon>
        <taxon>Bacillati</taxon>
        <taxon>Bacillota</taxon>
        <taxon>Clostridia</taxon>
        <taxon>Eubacteriales</taxon>
        <taxon>Desulfitobacteriaceae</taxon>
        <taxon>Desulfosporosinus</taxon>
    </lineage>
</organism>
<dbReference type="Proteomes" id="UP000186102">
    <property type="component" value="Unassembled WGS sequence"/>
</dbReference>
<dbReference type="AlphaFoldDB" id="A0A1Q8QIL8"/>
<comment type="caution">
    <text evidence="1">The sequence shown here is derived from an EMBL/GenBank/DDBJ whole genome shotgun (WGS) entry which is preliminary data.</text>
</comment>
<accession>A0A1Q8QIL8</accession>
<protein>
    <submittedName>
        <fullName evidence="1">Uncharacterized protein</fullName>
    </submittedName>
</protein>
<proteinExistence type="predicted"/>
<gene>
    <name evidence="1" type="ORF">DSOL_4692</name>
</gene>
<evidence type="ECO:0000313" key="1">
    <source>
        <dbReference type="EMBL" id="OLN27180.1"/>
    </source>
</evidence>
<evidence type="ECO:0000313" key="2">
    <source>
        <dbReference type="Proteomes" id="UP000186102"/>
    </source>
</evidence>
<keyword evidence="2" id="KW-1185">Reference proteome</keyword>
<dbReference type="EMBL" id="MLBF01000062">
    <property type="protein sequence ID" value="OLN27180.1"/>
    <property type="molecule type" value="Genomic_DNA"/>
</dbReference>
<sequence>MLGMPFGIMDVQYPMAQVDILNPQHSCLIGSYSTTVKKTEEYRNGYLPGTLLGSAGYGRQAVTGAKKIFQFNVCK</sequence>